<protein>
    <recommendedName>
        <fullName evidence="3 16">Guanylate cyclase</fullName>
        <ecNumber evidence="3 16">4.6.1.2</ecNumber>
    </recommendedName>
</protein>
<dbReference type="InterPro" id="IPR050401">
    <property type="entry name" value="Cyclic_nucleotide_synthase"/>
</dbReference>
<evidence type="ECO:0000256" key="2">
    <source>
        <dbReference type="ARBA" id="ARBA00004251"/>
    </source>
</evidence>
<keyword evidence="5 17" id="KW-0812">Transmembrane</keyword>
<dbReference type="PROSITE" id="PS50125">
    <property type="entry name" value="GUANYLATE_CYCLASE_2"/>
    <property type="match status" value="1"/>
</dbReference>
<dbReference type="SUPFAM" id="SSF56112">
    <property type="entry name" value="Protein kinase-like (PK-like)"/>
    <property type="match status" value="1"/>
</dbReference>
<name>A0A2T7NU74_POMCA</name>
<dbReference type="GO" id="GO:0004016">
    <property type="term" value="F:adenylate cyclase activity"/>
    <property type="evidence" value="ECO:0007669"/>
    <property type="project" value="TreeGrafter"/>
</dbReference>
<dbReference type="InterPro" id="IPR001828">
    <property type="entry name" value="ANF_lig-bd_rcpt"/>
</dbReference>
<dbReference type="GO" id="GO:0001653">
    <property type="term" value="F:peptide receptor activity"/>
    <property type="evidence" value="ECO:0007669"/>
    <property type="project" value="TreeGrafter"/>
</dbReference>
<organism evidence="21 22">
    <name type="scientific">Pomacea canaliculata</name>
    <name type="common">Golden apple snail</name>
    <dbReference type="NCBI Taxonomy" id="400727"/>
    <lineage>
        <taxon>Eukaryota</taxon>
        <taxon>Metazoa</taxon>
        <taxon>Spiralia</taxon>
        <taxon>Lophotrochozoa</taxon>
        <taxon>Mollusca</taxon>
        <taxon>Gastropoda</taxon>
        <taxon>Caenogastropoda</taxon>
        <taxon>Architaenioglossa</taxon>
        <taxon>Ampullarioidea</taxon>
        <taxon>Ampullariidae</taxon>
        <taxon>Pomacea</taxon>
    </lineage>
</organism>
<keyword evidence="12" id="KW-0325">Glycoprotein</keyword>
<feature type="domain" description="Guanylate cyclase" evidence="20">
    <location>
        <begin position="832"/>
        <end position="962"/>
    </location>
</feature>
<dbReference type="OrthoDB" id="1890790at2759"/>
<dbReference type="PROSITE" id="PS00452">
    <property type="entry name" value="GUANYLATE_CYCLASE_1"/>
    <property type="match status" value="1"/>
</dbReference>
<feature type="chain" id="PRO_5015688492" description="Guanylate cyclase" evidence="18">
    <location>
        <begin position="21"/>
        <end position="1024"/>
    </location>
</feature>
<dbReference type="InterPro" id="IPR018297">
    <property type="entry name" value="A/G_cyclase_CS"/>
</dbReference>
<evidence type="ECO:0000256" key="1">
    <source>
        <dbReference type="ARBA" id="ARBA00001436"/>
    </source>
</evidence>
<dbReference type="Gene3D" id="3.30.70.1230">
    <property type="entry name" value="Nucleotide cyclase"/>
    <property type="match status" value="1"/>
</dbReference>
<dbReference type="GO" id="GO:0035556">
    <property type="term" value="P:intracellular signal transduction"/>
    <property type="evidence" value="ECO:0007669"/>
    <property type="project" value="InterPro"/>
</dbReference>
<dbReference type="AlphaFoldDB" id="A0A2T7NU74"/>
<dbReference type="CDD" id="cd06373">
    <property type="entry name" value="PBP1_NPR-like"/>
    <property type="match status" value="1"/>
</dbReference>
<dbReference type="PRINTS" id="PR00255">
    <property type="entry name" value="NATPEPTIDER"/>
</dbReference>
<dbReference type="InterPro" id="IPR001170">
    <property type="entry name" value="ANPR/GUC"/>
</dbReference>
<evidence type="ECO:0000256" key="14">
    <source>
        <dbReference type="ARBA" id="ARBA00023293"/>
    </source>
</evidence>
<dbReference type="InterPro" id="IPR001054">
    <property type="entry name" value="A/G_cyclase"/>
</dbReference>
<feature type="domain" description="Protein kinase" evidence="19">
    <location>
        <begin position="527"/>
        <end position="835"/>
    </location>
</feature>
<evidence type="ECO:0000256" key="10">
    <source>
        <dbReference type="ARBA" id="ARBA00023136"/>
    </source>
</evidence>
<dbReference type="FunFam" id="3.40.50.2300:FF:000371">
    <property type="entry name" value="Guanylate cyclase"/>
    <property type="match status" value="1"/>
</dbReference>
<dbReference type="Pfam" id="PF01094">
    <property type="entry name" value="ANF_receptor"/>
    <property type="match status" value="1"/>
</dbReference>
<dbReference type="PANTHER" id="PTHR11920">
    <property type="entry name" value="GUANYLYL CYCLASE"/>
    <property type="match status" value="1"/>
</dbReference>
<dbReference type="SMART" id="SM00044">
    <property type="entry name" value="CYCc"/>
    <property type="match status" value="1"/>
</dbReference>
<accession>A0A2T7NU74</accession>
<evidence type="ECO:0000259" key="19">
    <source>
        <dbReference type="PROSITE" id="PS50011"/>
    </source>
</evidence>
<keyword evidence="10 17" id="KW-0472">Membrane</keyword>
<dbReference type="InterPro" id="IPR028082">
    <property type="entry name" value="Peripla_BP_I"/>
</dbReference>
<comment type="catalytic activity">
    <reaction evidence="1 16">
        <text>GTP = 3',5'-cyclic GMP + diphosphate</text>
        <dbReference type="Rhea" id="RHEA:13665"/>
        <dbReference type="ChEBI" id="CHEBI:33019"/>
        <dbReference type="ChEBI" id="CHEBI:37565"/>
        <dbReference type="ChEBI" id="CHEBI:57746"/>
        <dbReference type="EC" id="4.6.1.2"/>
    </reaction>
</comment>
<dbReference type="InterPro" id="IPR011009">
    <property type="entry name" value="Kinase-like_dom_sf"/>
</dbReference>
<evidence type="ECO:0000256" key="8">
    <source>
        <dbReference type="ARBA" id="ARBA00022989"/>
    </source>
</evidence>
<evidence type="ECO:0000256" key="12">
    <source>
        <dbReference type="ARBA" id="ARBA00023180"/>
    </source>
</evidence>
<comment type="subcellular location">
    <subcellularLocation>
        <location evidence="2">Cell membrane</location>
        <topology evidence="2">Single-pass type I membrane protein</topology>
    </subcellularLocation>
</comment>
<keyword evidence="22" id="KW-1185">Reference proteome</keyword>
<keyword evidence="9" id="KW-0342">GTP-binding</keyword>
<keyword evidence="8 17" id="KW-1133">Transmembrane helix</keyword>
<evidence type="ECO:0000256" key="9">
    <source>
        <dbReference type="ARBA" id="ARBA00023134"/>
    </source>
</evidence>
<evidence type="ECO:0000256" key="5">
    <source>
        <dbReference type="ARBA" id="ARBA00022692"/>
    </source>
</evidence>
<keyword evidence="7" id="KW-0547">Nucleotide-binding</keyword>
<dbReference type="Gene3D" id="3.40.50.2300">
    <property type="match status" value="2"/>
</dbReference>
<dbReference type="InterPro" id="IPR029787">
    <property type="entry name" value="Nucleotide_cyclase"/>
</dbReference>
<comment type="caution">
    <text evidence="21">The sequence shown here is derived from an EMBL/GenBank/DDBJ whole genome shotgun (WGS) entry which is preliminary data.</text>
</comment>
<dbReference type="Pfam" id="PF00211">
    <property type="entry name" value="Guanylate_cyc"/>
    <property type="match status" value="1"/>
</dbReference>
<keyword evidence="11" id="KW-0675">Receptor</keyword>
<keyword evidence="6 18" id="KW-0732">Signal</keyword>
<evidence type="ECO:0000259" key="20">
    <source>
        <dbReference type="PROSITE" id="PS50125"/>
    </source>
</evidence>
<keyword evidence="4" id="KW-1003">Cell membrane</keyword>
<dbReference type="Proteomes" id="UP000245119">
    <property type="component" value="Linkage Group LG9"/>
</dbReference>
<dbReference type="GO" id="GO:0004383">
    <property type="term" value="F:guanylate cyclase activity"/>
    <property type="evidence" value="ECO:0007669"/>
    <property type="project" value="UniProtKB-EC"/>
</dbReference>
<evidence type="ECO:0000256" key="16">
    <source>
        <dbReference type="RuleBase" id="RU003431"/>
    </source>
</evidence>
<dbReference type="SUPFAM" id="SSF53822">
    <property type="entry name" value="Periplasmic binding protein-like I"/>
    <property type="match status" value="1"/>
</dbReference>
<dbReference type="GO" id="GO:0005525">
    <property type="term" value="F:GTP binding"/>
    <property type="evidence" value="ECO:0007669"/>
    <property type="project" value="UniProtKB-KW"/>
</dbReference>
<dbReference type="SUPFAM" id="SSF55073">
    <property type="entry name" value="Nucleotide cyclase"/>
    <property type="match status" value="1"/>
</dbReference>
<reference evidence="21 22" key="1">
    <citation type="submission" date="2018-04" db="EMBL/GenBank/DDBJ databases">
        <title>The genome of golden apple snail Pomacea canaliculata provides insight into stress tolerance and invasive adaptation.</title>
        <authorList>
            <person name="Liu C."/>
            <person name="Liu B."/>
            <person name="Ren Y."/>
            <person name="Zhang Y."/>
            <person name="Wang H."/>
            <person name="Li S."/>
            <person name="Jiang F."/>
            <person name="Yin L."/>
            <person name="Zhang G."/>
            <person name="Qian W."/>
            <person name="Fan W."/>
        </authorList>
    </citation>
    <scope>NUCLEOTIDE SEQUENCE [LARGE SCALE GENOMIC DNA]</scope>
    <source>
        <strain evidence="21">SZHN2017</strain>
        <tissue evidence="21">Muscle</tissue>
    </source>
</reference>
<dbReference type="GO" id="GO:0007168">
    <property type="term" value="P:receptor guanylyl cyclase signaling pathway"/>
    <property type="evidence" value="ECO:0007669"/>
    <property type="project" value="TreeGrafter"/>
</dbReference>
<keyword evidence="14 16" id="KW-0141">cGMP biosynthesis</keyword>
<evidence type="ECO:0000313" key="21">
    <source>
        <dbReference type="EMBL" id="PVD24705.1"/>
    </source>
</evidence>
<evidence type="ECO:0000256" key="3">
    <source>
        <dbReference type="ARBA" id="ARBA00012202"/>
    </source>
</evidence>
<evidence type="ECO:0000256" key="4">
    <source>
        <dbReference type="ARBA" id="ARBA00022475"/>
    </source>
</evidence>
<evidence type="ECO:0000313" key="22">
    <source>
        <dbReference type="Proteomes" id="UP000245119"/>
    </source>
</evidence>
<evidence type="ECO:0000256" key="15">
    <source>
        <dbReference type="RuleBase" id="RU000405"/>
    </source>
</evidence>
<evidence type="ECO:0000256" key="13">
    <source>
        <dbReference type="ARBA" id="ARBA00023239"/>
    </source>
</evidence>
<dbReference type="EC" id="4.6.1.2" evidence="3 16"/>
<dbReference type="PROSITE" id="PS50011">
    <property type="entry name" value="PROTEIN_KINASE_DOM"/>
    <property type="match status" value="1"/>
</dbReference>
<dbReference type="GO" id="GO:0004672">
    <property type="term" value="F:protein kinase activity"/>
    <property type="evidence" value="ECO:0007669"/>
    <property type="project" value="InterPro"/>
</dbReference>
<dbReference type="FunFam" id="3.30.70.1230:FF:000004">
    <property type="entry name" value="Guanylate cyclase"/>
    <property type="match status" value="1"/>
</dbReference>
<evidence type="ECO:0000256" key="6">
    <source>
        <dbReference type="ARBA" id="ARBA00022729"/>
    </source>
</evidence>
<dbReference type="InterPro" id="IPR001245">
    <property type="entry name" value="Ser-Thr/Tyr_kinase_cat_dom"/>
</dbReference>
<dbReference type="InterPro" id="IPR000719">
    <property type="entry name" value="Prot_kinase_dom"/>
</dbReference>
<gene>
    <name evidence="21" type="ORF">C0Q70_15190</name>
</gene>
<feature type="signal peptide" evidence="18">
    <location>
        <begin position="1"/>
        <end position="20"/>
    </location>
</feature>
<comment type="similarity">
    <text evidence="15">Belongs to the adenylyl cyclase class-4/guanylyl cyclase family.</text>
</comment>
<evidence type="ECO:0000256" key="17">
    <source>
        <dbReference type="SAM" id="Phobius"/>
    </source>
</evidence>
<feature type="transmembrane region" description="Helical" evidence="17">
    <location>
        <begin position="464"/>
        <end position="486"/>
    </location>
</feature>
<evidence type="ECO:0000256" key="7">
    <source>
        <dbReference type="ARBA" id="ARBA00022741"/>
    </source>
</evidence>
<sequence>MNLLLMMVVVMMTDTRPSLALDVNMAVLLPFDDSYMFSYRRVAPAIEKAISYLNSNKTPLLRKHRLHVRYADTKCNIAAGMDRAINFFIRREVHVFLGPVCDFSLAPVARQAGFWNIPLISGGAMARDFVIHRNTTYTMLTRVGPVSFGSLSTLLASIFHYNRWRRVKLFYYKDGIRAQDYLMKGFCHLAAEFVVYDLKEREPNLHVDYYRLEETHNLGNVLKEEVGFNFAVVVLCASPDSVREIMIKAHELNFDNGEYVFFNIDLFTSKNASEKPWYRPHDTEERNEKARKAYEALMTVTLRKPTSPEYRSFSKQVKQRAEQMFAADNFTYGEEEVNSFVGAFHDAVILYALALNESLEANVSITDGSEITRRMWNRTFQGITGTVSIDANGDRNADYSLLDLDPVQNKFQVVANYYGNRKKYEPAPDKKISWAGGRTEAPPDTPVCGFDGSKCPPEEPFPEYGIVIIVLGTIIIVVLVAAFFIYRHIKLEAELAEMNWRVRWEDILFGSPEKSKRLERQGSRLSLNRRCSYNSSCSGDTIACHLSDASTRQLFTKTGYYKGAIVAIKKISKSSITIHKPLLLEIKRIKDLQNDPHCPFYWRMHGRPTPMCILTEYCPKGSLQDVLENDEIKLDWMFRYSIMQDIVRGMTYLHSTEIRSHGNLKSTNCVVDSRFVVKITDFGLHHLRQADGDHEKRRFAWYQKIYEKVKKGMKPYLRPTLEDFDCPSDELAAVIRRCWAEDPVDRPDFPALKSAIRKLNRDGDKGNILDNLLSRMEQYANNLEALVAERTQDYLEEKKRAEDLLYSMLPKSVASQLIRGQAVMAETYDSVTIYFSDICGFTALSAESTPMQVVALLNDLYTMFDSVIENFDVYKVETIGDAYMVVSGLPVKNGKLHAREIARMSLALLAGVKNFKIRHRPDEQLKLRIGLHTGSVVAGVVGLKMPRYCLFGDTVNTSSRMESNGLPLKIHMSQQTREVLDEFNCFVYELRGEVEMKGKGKQTTYWLMGEKEPAIDLALSHGVL</sequence>
<dbReference type="Gene3D" id="1.10.510.10">
    <property type="entry name" value="Transferase(Phosphotransferase) domain 1"/>
    <property type="match status" value="2"/>
</dbReference>
<proteinExistence type="inferred from homology"/>
<dbReference type="PANTHER" id="PTHR11920:SF494">
    <property type="entry name" value="ATRIAL NATRIURETIC PEPTIDE RECEPTOR 2"/>
    <property type="match status" value="1"/>
</dbReference>
<dbReference type="Pfam" id="PF07714">
    <property type="entry name" value="PK_Tyr_Ser-Thr"/>
    <property type="match status" value="1"/>
</dbReference>
<dbReference type="GO" id="GO:0005524">
    <property type="term" value="F:ATP binding"/>
    <property type="evidence" value="ECO:0007669"/>
    <property type="project" value="InterPro"/>
</dbReference>
<dbReference type="CDD" id="cd07302">
    <property type="entry name" value="CHD"/>
    <property type="match status" value="1"/>
</dbReference>
<keyword evidence="13 15" id="KW-0456">Lyase</keyword>
<dbReference type="GO" id="GO:0005886">
    <property type="term" value="C:plasma membrane"/>
    <property type="evidence" value="ECO:0007669"/>
    <property type="project" value="UniProtKB-SubCell"/>
</dbReference>
<evidence type="ECO:0000256" key="18">
    <source>
        <dbReference type="SAM" id="SignalP"/>
    </source>
</evidence>
<evidence type="ECO:0000256" key="11">
    <source>
        <dbReference type="ARBA" id="ARBA00023170"/>
    </source>
</evidence>
<dbReference type="EMBL" id="PZQS01000009">
    <property type="protein sequence ID" value="PVD24705.1"/>
    <property type="molecule type" value="Genomic_DNA"/>
</dbReference>